<dbReference type="AlphaFoldDB" id="A0A0C2WZD1"/>
<sequence length="330" mass="37070">MQTVVMSRQRPTIHIHSDNVYNVGKPQFVGSRKRKRSYNYSSEDEEAGIPHIYPASTSPVKSTSPIVTEEDSETDHKAKRARRAINIEKGMGGMSLNGHQSYIQPYSEGSSQRARRPSYDYLNIHNVSEPEHLEIDEDYRIRDDHLDDDIEIITPNVEESISPIVRISGGLNPRLNIRQLEEEEDVNMGTAASWYEPEKDRESHSASRVDQHIDPVSTRPRHTGIVITDLSDSETEQEDADKLSTGYSYWDNGDSEREFIVSPAYLQRFSGVPKSPLPPVEAEKSMALVAYRPALYLPVSTQRSGGGRDLTQGPPIDGTDDQGDAMELDD</sequence>
<gene>
    <name evidence="2" type="ORF">M408DRAFT_21463</name>
</gene>
<feature type="region of interest" description="Disordered" evidence="1">
    <location>
        <begin position="188"/>
        <end position="217"/>
    </location>
</feature>
<reference evidence="3" key="2">
    <citation type="submission" date="2015-01" db="EMBL/GenBank/DDBJ databases">
        <title>Evolutionary Origins and Diversification of the Mycorrhizal Mutualists.</title>
        <authorList>
            <consortium name="DOE Joint Genome Institute"/>
            <consortium name="Mycorrhizal Genomics Consortium"/>
            <person name="Kohler A."/>
            <person name="Kuo A."/>
            <person name="Nagy L.G."/>
            <person name="Floudas D."/>
            <person name="Copeland A."/>
            <person name="Barry K.W."/>
            <person name="Cichocki N."/>
            <person name="Veneault-Fourrey C."/>
            <person name="LaButti K."/>
            <person name="Lindquist E.A."/>
            <person name="Lipzen A."/>
            <person name="Lundell T."/>
            <person name="Morin E."/>
            <person name="Murat C."/>
            <person name="Riley R."/>
            <person name="Ohm R."/>
            <person name="Sun H."/>
            <person name="Tunlid A."/>
            <person name="Henrissat B."/>
            <person name="Grigoriev I.V."/>
            <person name="Hibbett D.S."/>
            <person name="Martin F."/>
        </authorList>
    </citation>
    <scope>NUCLEOTIDE SEQUENCE [LARGE SCALE GENOMIC DNA]</scope>
    <source>
        <strain evidence="3">MAFF 305830</strain>
    </source>
</reference>
<proteinExistence type="predicted"/>
<keyword evidence="3" id="KW-1185">Reference proteome</keyword>
<evidence type="ECO:0000256" key="1">
    <source>
        <dbReference type="SAM" id="MobiDB-lite"/>
    </source>
</evidence>
<evidence type="ECO:0000313" key="2">
    <source>
        <dbReference type="EMBL" id="KIM31428.1"/>
    </source>
</evidence>
<feature type="compositionally biased region" description="Basic and acidic residues" evidence="1">
    <location>
        <begin position="196"/>
        <end position="213"/>
    </location>
</feature>
<dbReference type="OrthoDB" id="3186887at2759"/>
<reference evidence="2 3" key="1">
    <citation type="submission" date="2014-04" db="EMBL/GenBank/DDBJ databases">
        <authorList>
            <consortium name="DOE Joint Genome Institute"/>
            <person name="Kuo A."/>
            <person name="Zuccaro A."/>
            <person name="Kohler A."/>
            <person name="Nagy L.G."/>
            <person name="Floudas D."/>
            <person name="Copeland A."/>
            <person name="Barry K.W."/>
            <person name="Cichocki N."/>
            <person name="Veneault-Fourrey C."/>
            <person name="LaButti K."/>
            <person name="Lindquist E.A."/>
            <person name="Lipzen A."/>
            <person name="Lundell T."/>
            <person name="Morin E."/>
            <person name="Murat C."/>
            <person name="Sun H."/>
            <person name="Tunlid A."/>
            <person name="Henrissat B."/>
            <person name="Grigoriev I.V."/>
            <person name="Hibbett D.S."/>
            <person name="Martin F."/>
            <person name="Nordberg H.P."/>
            <person name="Cantor M.N."/>
            <person name="Hua S.X."/>
        </authorList>
    </citation>
    <scope>NUCLEOTIDE SEQUENCE [LARGE SCALE GENOMIC DNA]</scope>
    <source>
        <strain evidence="2 3">MAFF 305830</strain>
    </source>
</reference>
<feature type="region of interest" description="Disordered" evidence="1">
    <location>
        <begin position="298"/>
        <end position="330"/>
    </location>
</feature>
<accession>A0A0C2WZD1</accession>
<feature type="region of interest" description="Disordered" evidence="1">
    <location>
        <begin position="24"/>
        <end position="79"/>
    </location>
</feature>
<dbReference type="STRING" id="933852.A0A0C2WZD1"/>
<protein>
    <submittedName>
        <fullName evidence="2">Uncharacterized protein</fullName>
    </submittedName>
</protein>
<dbReference type="EMBL" id="KN824282">
    <property type="protein sequence ID" value="KIM31428.1"/>
    <property type="molecule type" value="Genomic_DNA"/>
</dbReference>
<dbReference type="HOGENOM" id="CLU_719845_0_0_1"/>
<dbReference type="Proteomes" id="UP000054097">
    <property type="component" value="Unassembled WGS sequence"/>
</dbReference>
<evidence type="ECO:0000313" key="3">
    <source>
        <dbReference type="Proteomes" id="UP000054097"/>
    </source>
</evidence>
<organism evidence="2 3">
    <name type="scientific">Serendipita vermifera MAFF 305830</name>
    <dbReference type="NCBI Taxonomy" id="933852"/>
    <lineage>
        <taxon>Eukaryota</taxon>
        <taxon>Fungi</taxon>
        <taxon>Dikarya</taxon>
        <taxon>Basidiomycota</taxon>
        <taxon>Agaricomycotina</taxon>
        <taxon>Agaricomycetes</taxon>
        <taxon>Sebacinales</taxon>
        <taxon>Serendipitaceae</taxon>
        <taxon>Serendipita</taxon>
    </lineage>
</organism>
<feature type="compositionally biased region" description="Acidic residues" evidence="1">
    <location>
        <begin position="318"/>
        <end position="330"/>
    </location>
</feature>
<feature type="compositionally biased region" description="Polar residues" evidence="1">
    <location>
        <begin position="55"/>
        <end position="66"/>
    </location>
</feature>
<name>A0A0C2WZD1_SERVB</name>